<keyword evidence="3" id="KW-1185">Reference proteome</keyword>
<feature type="transmembrane region" description="Helical" evidence="1">
    <location>
        <begin position="62"/>
        <end position="88"/>
    </location>
</feature>
<feature type="transmembrane region" description="Helical" evidence="1">
    <location>
        <begin position="165"/>
        <end position="186"/>
    </location>
</feature>
<name>A0ABP7GHE2_9MICO</name>
<evidence type="ECO:0000313" key="3">
    <source>
        <dbReference type="Proteomes" id="UP001500540"/>
    </source>
</evidence>
<protein>
    <submittedName>
        <fullName evidence="2">Uncharacterized protein</fullName>
    </submittedName>
</protein>
<keyword evidence="1" id="KW-1133">Transmembrane helix</keyword>
<proteinExistence type="predicted"/>
<sequence length="270" mass="27916">MAGMTEGPATEYARTVPTWHPEQWWDVESKALGSARDLRVALAHFAPASAWKGLSRNVPTALGCLLTIANIASFTLPVIAAFLMIGWLVGTPADDPLRPVAPVGIAGILAAIAAVIAGIGLIDEARSPDRASAGIGRLLGALHLVPSAAAALIAVIAIAQQSAGGVLGILGLVLDLAVGILHFVVYRGPATDQTRRWHRNLARLESARDAVPEPERARILADIRGAVDALVGRDLVSDEDGLRALAAPVGMLGMTMAPRADLTPGGGRSA</sequence>
<dbReference type="EMBL" id="BAABAF010000005">
    <property type="protein sequence ID" value="GAA3764416.1"/>
    <property type="molecule type" value="Genomic_DNA"/>
</dbReference>
<evidence type="ECO:0000313" key="2">
    <source>
        <dbReference type="EMBL" id="GAA3764416.1"/>
    </source>
</evidence>
<organism evidence="2 3">
    <name type="scientific">Microbacterium kribbense</name>
    <dbReference type="NCBI Taxonomy" id="433645"/>
    <lineage>
        <taxon>Bacteria</taxon>
        <taxon>Bacillati</taxon>
        <taxon>Actinomycetota</taxon>
        <taxon>Actinomycetes</taxon>
        <taxon>Micrococcales</taxon>
        <taxon>Microbacteriaceae</taxon>
        <taxon>Microbacterium</taxon>
    </lineage>
</organism>
<dbReference type="Proteomes" id="UP001500540">
    <property type="component" value="Unassembled WGS sequence"/>
</dbReference>
<keyword evidence="1" id="KW-0812">Transmembrane</keyword>
<feature type="transmembrane region" description="Helical" evidence="1">
    <location>
        <begin position="134"/>
        <end position="159"/>
    </location>
</feature>
<evidence type="ECO:0000256" key="1">
    <source>
        <dbReference type="SAM" id="Phobius"/>
    </source>
</evidence>
<keyword evidence="1" id="KW-0472">Membrane</keyword>
<comment type="caution">
    <text evidence="2">The sequence shown here is derived from an EMBL/GenBank/DDBJ whole genome shotgun (WGS) entry which is preliminary data.</text>
</comment>
<gene>
    <name evidence="2" type="ORF">GCM10022240_15890</name>
</gene>
<reference evidence="3" key="1">
    <citation type="journal article" date="2019" name="Int. J. Syst. Evol. Microbiol.">
        <title>The Global Catalogue of Microorganisms (GCM) 10K type strain sequencing project: providing services to taxonomists for standard genome sequencing and annotation.</title>
        <authorList>
            <consortium name="The Broad Institute Genomics Platform"/>
            <consortium name="The Broad Institute Genome Sequencing Center for Infectious Disease"/>
            <person name="Wu L."/>
            <person name="Ma J."/>
        </authorList>
    </citation>
    <scope>NUCLEOTIDE SEQUENCE [LARGE SCALE GENOMIC DNA]</scope>
    <source>
        <strain evidence="3">JCM 16950</strain>
    </source>
</reference>
<feature type="transmembrane region" description="Helical" evidence="1">
    <location>
        <begin position="100"/>
        <end position="122"/>
    </location>
</feature>
<accession>A0ABP7GHE2</accession>